<dbReference type="GO" id="GO:0016579">
    <property type="term" value="P:protein deubiquitination"/>
    <property type="evidence" value="ECO:0007669"/>
    <property type="project" value="TreeGrafter"/>
</dbReference>
<dbReference type="OrthoDB" id="412286at2759"/>
<evidence type="ECO:0000259" key="4">
    <source>
        <dbReference type="PROSITE" id="PS51858"/>
    </source>
</evidence>
<evidence type="ECO:0000256" key="2">
    <source>
        <dbReference type="ARBA" id="ARBA00022670"/>
    </source>
</evidence>
<name>A0A835IG61_9MAGN</name>
<protein>
    <recommendedName>
        <fullName evidence="4">PPPDE domain-containing protein</fullName>
    </recommendedName>
</protein>
<sequence length="88" mass="9930">MCSILLLKEMNSPKVRRRKRSGSVPVYLNVYDVTPINGYAYWIGLGVYHSGIAVHGIEYGFGAHDLPTTGIFQVEPKRCPGFKFRNQL</sequence>
<dbReference type="Proteomes" id="UP000631114">
    <property type="component" value="Unassembled WGS sequence"/>
</dbReference>
<dbReference type="GO" id="GO:0101005">
    <property type="term" value="F:deubiquitinase activity"/>
    <property type="evidence" value="ECO:0007669"/>
    <property type="project" value="TreeGrafter"/>
</dbReference>
<dbReference type="Gene3D" id="3.90.1720.30">
    <property type="entry name" value="PPPDE domains"/>
    <property type="match status" value="1"/>
</dbReference>
<dbReference type="Pfam" id="PF05903">
    <property type="entry name" value="Peptidase_C97"/>
    <property type="match status" value="1"/>
</dbReference>
<feature type="domain" description="PPPDE" evidence="4">
    <location>
        <begin position="24"/>
        <end position="88"/>
    </location>
</feature>
<dbReference type="PANTHER" id="PTHR12378">
    <property type="entry name" value="DESUMOYLATING ISOPEPTIDASE"/>
    <property type="match status" value="1"/>
</dbReference>
<dbReference type="GO" id="GO:0006508">
    <property type="term" value="P:proteolysis"/>
    <property type="evidence" value="ECO:0007669"/>
    <property type="project" value="UniProtKB-KW"/>
</dbReference>
<dbReference type="InterPro" id="IPR042266">
    <property type="entry name" value="PPPDE_sf"/>
</dbReference>
<evidence type="ECO:0000313" key="5">
    <source>
        <dbReference type="EMBL" id="KAF9617091.1"/>
    </source>
</evidence>
<reference evidence="5 6" key="1">
    <citation type="submission" date="2020-10" db="EMBL/GenBank/DDBJ databases">
        <title>The Coptis chinensis genome and diversification of protoberbering-type alkaloids.</title>
        <authorList>
            <person name="Wang B."/>
            <person name="Shu S."/>
            <person name="Song C."/>
            <person name="Liu Y."/>
        </authorList>
    </citation>
    <scope>NUCLEOTIDE SEQUENCE [LARGE SCALE GENOMIC DNA]</scope>
    <source>
        <strain evidence="5">HL-2020</strain>
        <tissue evidence="5">Leaf</tissue>
    </source>
</reference>
<dbReference type="PANTHER" id="PTHR12378:SF17">
    <property type="entry name" value="OS06G0182100 PROTEIN"/>
    <property type="match status" value="1"/>
</dbReference>
<dbReference type="PROSITE" id="PS51858">
    <property type="entry name" value="PPPDE"/>
    <property type="match status" value="1"/>
</dbReference>
<keyword evidence="3" id="KW-0378">Hydrolase</keyword>
<dbReference type="EMBL" id="JADFTS010000003">
    <property type="protein sequence ID" value="KAF9617091.1"/>
    <property type="molecule type" value="Genomic_DNA"/>
</dbReference>
<evidence type="ECO:0000313" key="6">
    <source>
        <dbReference type="Proteomes" id="UP000631114"/>
    </source>
</evidence>
<proteinExistence type="inferred from homology"/>
<comment type="similarity">
    <text evidence="1">Belongs to the DeSI family.</text>
</comment>
<comment type="caution">
    <text evidence="5">The sequence shown here is derived from an EMBL/GenBank/DDBJ whole genome shotgun (WGS) entry which is preliminary data.</text>
</comment>
<dbReference type="InterPro" id="IPR008580">
    <property type="entry name" value="PPPDE_dom"/>
</dbReference>
<organism evidence="5 6">
    <name type="scientific">Coptis chinensis</name>
    <dbReference type="NCBI Taxonomy" id="261450"/>
    <lineage>
        <taxon>Eukaryota</taxon>
        <taxon>Viridiplantae</taxon>
        <taxon>Streptophyta</taxon>
        <taxon>Embryophyta</taxon>
        <taxon>Tracheophyta</taxon>
        <taxon>Spermatophyta</taxon>
        <taxon>Magnoliopsida</taxon>
        <taxon>Ranunculales</taxon>
        <taxon>Ranunculaceae</taxon>
        <taxon>Coptidoideae</taxon>
        <taxon>Coptis</taxon>
    </lineage>
</organism>
<evidence type="ECO:0000256" key="3">
    <source>
        <dbReference type="ARBA" id="ARBA00022801"/>
    </source>
</evidence>
<dbReference type="AlphaFoldDB" id="A0A835IG61"/>
<keyword evidence="6" id="KW-1185">Reference proteome</keyword>
<evidence type="ECO:0000256" key="1">
    <source>
        <dbReference type="ARBA" id="ARBA00008140"/>
    </source>
</evidence>
<gene>
    <name evidence="5" type="ORF">IFM89_033196</name>
</gene>
<accession>A0A835IG61</accession>
<keyword evidence="2" id="KW-0645">Protease</keyword>